<dbReference type="Proteomes" id="UP001596132">
    <property type="component" value="Unassembled WGS sequence"/>
</dbReference>
<evidence type="ECO:0008006" key="4">
    <source>
        <dbReference type="Google" id="ProtNLM"/>
    </source>
</evidence>
<reference evidence="3" key="1">
    <citation type="journal article" date="2019" name="Int. J. Syst. Evol. Microbiol.">
        <title>The Global Catalogue of Microorganisms (GCM) 10K type strain sequencing project: providing services to taxonomists for standard genome sequencing and annotation.</title>
        <authorList>
            <consortium name="The Broad Institute Genomics Platform"/>
            <consortium name="The Broad Institute Genome Sequencing Center for Infectious Disease"/>
            <person name="Wu L."/>
            <person name="Ma J."/>
        </authorList>
    </citation>
    <scope>NUCLEOTIDE SEQUENCE [LARGE SCALE GENOMIC DNA]</scope>
    <source>
        <strain evidence="3">KCTC 15012</strain>
    </source>
</reference>
<gene>
    <name evidence="2" type="ORF">ACFPVW_20800</name>
</gene>
<feature type="chain" id="PRO_5045220866" description="Oxidoreductase molybdopterin-binding domain-containing protein" evidence="1">
    <location>
        <begin position="23"/>
        <end position="158"/>
    </location>
</feature>
<evidence type="ECO:0000313" key="2">
    <source>
        <dbReference type="EMBL" id="MFC5708449.1"/>
    </source>
</evidence>
<proteinExistence type="predicted"/>
<evidence type="ECO:0000313" key="3">
    <source>
        <dbReference type="Proteomes" id="UP001596132"/>
    </source>
</evidence>
<accession>A0ABW0YKZ6</accession>
<evidence type="ECO:0000256" key="1">
    <source>
        <dbReference type="SAM" id="SignalP"/>
    </source>
</evidence>
<protein>
    <recommendedName>
        <fullName evidence="4">Oxidoreductase molybdopterin-binding domain-containing protein</fullName>
    </recommendedName>
</protein>
<dbReference type="RefSeq" id="WP_042638949.1">
    <property type="nucleotide sequence ID" value="NZ_CDDF01000001.1"/>
</dbReference>
<dbReference type="EMBL" id="JBHSPP010000017">
    <property type="protein sequence ID" value="MFC5708449.1"/>
    <property type="molecule type" value="Genomic_DNA"/>
</dbReference>
<feature type="signal peptide" evidence="1">
    <location>
        <begin position="1"/>
        <end position="22"/>
    </location>
</feature>
<comment type="caution">
    <text evidence="2">The sequence shown here is derived from an EMBL/GenBank/DDBJ whole genome shotgun (WGS) entry which is preliminary data.</text>
</comment>
<keyword evidence="3" id="KW-1185">Reference proteome</keyword>
<organism evidence="2 3">
    <name type="scientific">Aeromonas eucrenophila</name>
    <dbReference type="NCBI Taxonomy" id="649"/>
    <lineage>
        <taxon>Bacteria</taxon>
        <taxon>Pseudomonadati</taxon>
        <taxon>Pseudomonadota</taxon>
        <taxon>Gammaproteobacteria</taxon>
        <taxon>Aeromonadales</taxon>
        <taxon>Aeromonadaceae</taxon>
        <taxon>Aeromonas</taxon>
    </lineage>
</organism>
<keyword evidence="1" id="KW-0732">Signal</keyword>
<name>A0ABW0YKZ6_9GAMM</name>
<dbReference type="InterPro" id="IPR036374">
    <property type="entry name" value="OxRdtase_Mopterin-bd_sf"/>
</dbReference>
<sequence length="158" mass="17563">MRIPKCWFSCFLLALITFGAEASSPLLQLVLADKRIVNLDEAALAALPQTEFQTQTPWTTGSHSYRGPTLASVLAAQGVEHANLIEASGLNGYQQQLDLSLFEQVPLALVRYQDDKPLTRRNKGPLWLLMPFSAHPELDVPAIHSGMVWQLTRIEVIK</sequence>
<dbReference type="SUPFAM" id="SSF56524">
    <property type="entry name" value="Oxidoreductase molybdopterin-binding domain"/>
    <property type="match status" value="1"/>
</dbReference>